<keyword evidence="2" id="KW-1185">Reference proteome</keyword>
<dbReference type="InterPro" id="IPR035948">
    <property type="entry name" value="YwqG-like_sf"/>
</dbReference>
<dbReference type="InterPro" id="IPR015315">
    <property type="entry name" value="DUF1963"/>
</dbReference>
<dbReference type="PANTHER" id="PTHR36436:SF6">
    <property type="entry name" value="SLL5081 PROTEIN"/>
    <property type="match status" value="1"/>
</dbReference>
<organism evidence="1 2">
    <name type="scientific">Pseudobacteriovorax antillogorgiicola</name>
    <dbReference type="NCBI Taxonomy" id="1513793"/>
    <lineage>
        <taxon>Bacteria</taxon>
        <taxon>Pseudomonadati</taxon>
        <taxon>Bdellovibrionota</taxon>
        <taxon>Oligoflexia</taxon>
        <taxon>Oligoflexales</taxon>
        <taxon>Pseudobacteriovoracaceae</taxon>
        <taxon>Pseudobacteriovorax</taxon>
    </lineage>
</organism>
<dbReference type="STRING" id="1513793.SAMN06296036_107266"/>
<evidence type="ECO:0000313" key="1">
    <source>
        <dbReference type="EMBL" id="SMF23065.1"/>
    </source>
</evidence>
<reference evidence="2" key="1">
    <citation type="submission" date="2017-04" db="EMBL/GenBank/DDBJ databases">
        <authorList>
            <person name="Varghese N."/>
            <person name="Submissions S."/>
        </authorList>
    </citation>
    <scope>NUCLEOTIDE SEQUENCE [LARGE SCALE GENOMIC DNA]</scope>
    <source>
        <strain evidence="2">RKEM611</strain>
    </source>
</reference>
<dbReference type="OrthoDB" id="4929513at2"/>
<dbReference type="RefSeq" id="WP_132318157.1">
    <property type="nucleotide sequence ID" value="NZ_FWZT01000007.1"/>
</dbReference>
<dbReference type="PANTHER" id="PTHR36436">
    <property type="entry name" value="SLL5081 PROTEIN"/>
    <property type="match status" value="1"/>
</dbReference>
<gene>
    <name evidence="1" type="ORF">SAMN06296036_107266</name>
</gene>
<dbReference type="Pfam" id="PF09234">
    <property type="entry name" value="DUF1963"/>
    <property type="match status" value="1"/>
</dbReference>
<protein>
    <submittedName>
        <fullName evidence="1">Uncharacterized protein YwqG</fullName>
    </submittedName>
</protein>
<accession>A0A1Y6BXH2</accession>
<proteinExistence type="predicted"/>
<evidence type="ECO:0000313" key="2">
    <source>
        <dbReference type="Proteomes" id="UP000192907"/>
    </source>
</evidence>
<name>A0A1Y6BXH2_9BACT</name>
<dbReference type="EMBL" id="FWZT01000007">
    <property type="protein sequence ID" value="SMF23065.1"/>
    <property type="molecule type" value="Genomic_DNA"/>
</dbReference>
<dbReference type="AlphaFoldDB" id="A0A1Y6BXH2"/>
<sequence length="248" mass="28018">MESFEKKFSQTKHRSLFNKVQRLIEPCVYVIPTKDQPSTGVSKIGGRPDLPESFVWPKDHSSGEVLSFLLQLNLSECPSISGLPEKGILYFFIGSQDDASSITNSVVYSTEDSSFTASLESYGKEFKECALEFREGVGVVDLGYFSLHEKEFEEMEELLEDHRTDIYELYKSITAAIGNTSKAQILGPCSRPHDPDEIEDNLKLLLLLPSFRDLELCWWDSGELLFHIDSEDLGSGRFDRTLCSVYST</sequence>
<dbReference type="SUPFAM" id="SSF103032">
    <property type="entry name" value="Hypothetical protein YwqG"/>
    <property type="match status" value="1"/>
</dbReference>
<dbReference type="Gene3D" id="2.30.320.10">
    <property type="entry name" value="YwqG-like"/>
    <property type="match status" value="1"/>
</dbReference>
<dbReference type="Proteomes" id="UP000192907">
    <property type="component" value="Unassembled WGS sequence"/>
</dbReference>